<dbReference type="Gene3D" id="3.80.10.10">
    <property type="entry name" value="Ribonuclease Inhibitor"/>
    <property type="match status" value="1"/>
</dbReference>
<organism evidence="1 2">
    <name type="scientific">Triticum turgidum subsp. durum</name>
    <name type="common">Durum wheat</name>
    <name type="synonym">Triticum durum</name>
    <dbReference type="NCBI Taxonomy" id="4567"/>
    <lineage>
        <taxon>Eukaryota</taxon>
        <taxon>Viridiplantae</taxon>
        <taxon>Streptophyta</taxon>
        <taxon>Embryophyta</taxon>
        <taxon>Tracheophyta</taxon>
        <taxon>Spermatophyta</taxon>
        <taxon>Magnoliopsida</taxon>
        <taxon>Liliopsida</taxon>
        <taxon>Poales</taxon>
        <taxon>Poaceae</taxon>
        <taxon>BOP clade</taxon>
        <taxon>Pooideae</taxon>
        <taxon>Triticodae</taxon>
        <taxon>Triticeae</taxon>
        <taxon>Triticinae</taxon>
        <taxon>Triticum</taxon>
    </lineage>
</organism>
<name>A0A9R1RX32_TRITD</name>
<protein>
    <submittedName>
        <fullName evidence="1">Uncharacterized protein</fullName>
    </submittedName>
</protein>
<dbReference type="Proteomes" id="UP000324705">
    <property type="component" value="Chromosome 3B"/>
</dbReference>
<proteinExistence type="predicted"/>
<gene>
    <name evidence="1" type="ORF">TRITD_3Bv1G022450</name>
</gene>
<dbReference type="InterPro" id="IPR032675">
    <property type="entry name" value="LRR_dom_sf"/>
</dbReference>
<dbReference type="Gramene" id="TRITD3Bv1G022450.1">
    <property type="protein sequence ID" value="TRITD3Bv1G022450.1"/>
    <property type="gene ID" value="TRITD3Bv1G022450"/>
</dbReference>
<reference evidence="1 2" key="1">
    <citation type="submission" date="2017-09" db="EMBL/GenBank/DDBJ databases">
        <authorList>
            <consortium name="International Durum Wheat Genome Sequencing Consortium (IDWGSC)"/>
            <person name="Milanesi L."/>
        </authorList>
    </citation>
    <scope>NUCLEOTIDE SEQUENCE [LARGE SCALE GENOMIC DNA]</scope>
    <source>
        <strain evidence="2">cv. Svevo</strain>
    </source>
</reference>
<evidence type="ECO:0000313" key="1">
    <source>
        <dbReference type="EMBL" id="VAH72302.1"/>
    </source>
</evidence>
<evidence type="ECO:0000313" key="2">
    <source>
        <dbReference type="Proteomes" id="UP000324705"/>
    </source>
</evidence>
<sequence>MPNWEAWSLFEEEVAAEIRKEDAQSPRLKLLPHLVSLQLRGCPKLRAPPQLGEDTASLKEILLIRMNNLEAVGDFPMLSELGISKCEGSERVRNLPQVTDLRVHGCPNLSLVDGLGSLQQLGLGEGMQEVSSRWVPGLQEQHERLHGEELDVYTWR</sequence>
<dbReference type="AlphaFoldDB" id="A0A9R1RX32"/>
<dbReference type="SUPFAM" id="SSF52047">
    <property type="entry name" value="RNI-like"/>
    <property type="match status" value="1"/>
</dbReference>
<accession>A0A9R1RX32</accession>
<keyword evidence="2" id="KW-1185">Reference proteome</keyword>
<dbReference type="EMBL" id="LT934116">
    <property type="protein sequence ID" value="VAH72302.1"/>
    <property type="molecule type" value="Genomic_DNA"/>
</dbReference>